<evidence type="ECO:0000313" key="1">
    <source>
        <dbReference type="EMBL" id="AQQ70631.1"/>
    </source>
</evidence>
<organism evidence="1 2">
    <name type="scientific">Limihaloglobus sulfuriphilus</name>
    <dbReference type="NCBI Taxonomy" id="1851148"/>
    <lineage>
        <taxon>Bacteria</taxon>
        <taxon>Pseudomonadati</taxon>
        <taxon>Planctomycetota</taxon>
        <taxon>Phycisphaerae</taxon>
        <taxon>Sedimentisphaerales</taxon>
        <taxon>Sedimentisphaeraceae</taxon>
        <taxon>Limihaloglobus</taxon>
    </lineage>
</organism>
<name>A0A1Q2MD64_9BACT</name>
<protein>
    <submittedName>
        <fullName evidence="1">Uncharacterized protein</fullName>
    </submittedName>
</protein>
<dbReference type="AlphaFoldDB" id="A0A1Q2MD64"/>
<dbReference type="RefSeq" id="WP_257787935.1">
    <property type="nucleotide sequence ID" value="NZ_CP019646.1"/>
</dbReference>
<reference evidence="2" key="1">
    <citation type="submission" date="2017-02" db="EMBL/GenBank/DDBJ databases">
        <title>Comparative genomics and description of representatives of a novel lineage of planctomycetes thriving in anoxic sediments.</title>
        <authorList>
            <person name="Spring S."/>
            <person name="Bunk B."/>
            <person name="Sproer C."/>
        </authorList>
    </citation>
    <scope>NUCLEOTIDE SEQUENCE [LARGE SCALE GENOMIC DNA]</scope>
    <source>
        <strain evidence="2">SM-Chi-D1</strain>
    </source>
</reference>
<keyword evidence="2" id="KW-1185">Reference proteome</keyword>
<proteinExistence type="predicted"/>
<evidence type="ECO:0000313" key="2">
    <source>
        <dbReference type="Proteomes" id="UP000188181"/>
    </source>
</evidence>
<dbReference type="KEGG" id="pbas:SMSP2_00986"/>
<dbReference type="EMBL" id="CP019646">
    <property type="protein sequence ID" value="AQQ70631.1"/>
    <property type="molecule type" value="Genomic_DNA"/>
</dbReference>
<accession>A0A1Q2MD64</accession>
<sequence length="40" mass="4111">MINRGNFLKSLTASPVPVEAAGSCISETVITDIAAAALDY</sequence>
<gene>
    <name evidence="1" type="ORF">SMSP2_00986</name>
</gene>
<dbReference type="STRING" id="1851148.SMSP2_00986"/>
<dbReference type="Proteomes" id="UP000188181">
    <property type="component" value="Chromosome"/>
</dbReference>